<feature type="non-terminal residue" evidence="5">
    <location>
        <position position="1"/>
    </location>
</feature>
<dbReference type="GO" id="GO:0005975">
    <property type="term" value="P:carbohydrate metabolic process"/>
    <property type="evidence" value="ECO:0007669"/>
    <property type="project" value="InterPro"/>
</dbReference>
<dbReference type="Gene3D" id="3.20.20.80">
    <property type="entry name" value="Glycosidases"/>
    <property type="match status" value="1"/>
</dbReference>
<evidence type="ECO:0000256" key="4">
    <source>
        <dbReference type="RuleBase" id="RU004335"/>
    </source>
</evidence>
<evidence type="ECO:0000256" key="2">
    <source>
        <dbReference type="ARBA" id="ARBA00022801"/>
    </source>
</evidence>
<evidence type="ECO:0008006" key="7">
    <source>
        <dbReference type="Google" id="ProtNLM"/>
    </source>
</evidence>
<evidence type="ECO:0000313" key="5">
    <source>
        <dbReference type="EMBL" id="TVU38719.1"/>
    </source>
</evidence>
<dbReference type="Pfam" id="PF00332">
    <property type="entry name" value="Glyco_hydro_17"/>
    <property type="match status" value="1"/>
</dbReference>
<proteinExistence type="inferred from homology"/>
<evidence type="ECO:0000313" key="6">
    <source>
        <dbReference type="Proteomes" id="UP000324897"/>
    </source>
</evidence>
<evidence type="ECO:0000256" key="3">
    <source>
        <dbReference type="ARBA" id="ARBA00023295"/>
    </source>
</evidence>
<dbReference type="InterPro" id="IPR000490">
    <property type="entry name" value="Glyco_hydro_17"/>
</dbReference>
<dbReference type="InterPro" id="IPR017853">
    <property type="entry name" value="GH"/>
</dbReference>
<dbReference type="AlphaFoldDB" id="A0A5J9VRB2"/>
<keyword evidence="6" id="KW-1185">Reference proteome</keyword>
<dbReference type="EMBL" id="RWGY01000007">
    <property type="protein sequence ID" value="TVU38719.1"/>
    <property type="molecule type" value="Genomic_DNA"/>
</dbReference>
<reference evidence="5 6" key="1">
    <citation type="journal article" date="2019" name="Sci. Rep.">
        <title>A high-quality genome of Eragrostis curvula grass provides insights into Poaceae evolution and supports new strategies to enhance forage quality.</title>
        <authorList>
            <person name="Carballo J."/>
            <person name="Santos B.A.C.M."/>
            <person name="Zappacosta D."/>
            <person name="Garbus I."/>
            <person name="Selva J.P."/>
            <person name="Gallo C.A."/>
            <person name="Diaz A."/>
            <person name="Albertini E."/>
            <person name="Caccamo M."/>
            <person name="Echenique V."/>
        </authorList>
    </citation>
    <scope>NUCLEOTIDE SEQUENCE [LARGE SCALE GENOMIC DNA]</scope>
    <source>
        <strain evidence="6">cv. Victoria</strain>
        <tissue evidence="5">Leaf</tissue>
    </source>
</reference>
<dbReference type="GO" id="GO:0004553">
    <property type="term" value="F:hydrolase activity, hydrolyzing O-glycosyl compounds"/>
    <property type="evidence" value="ECO:0007669"/>
    <property type="project" value="InterPro"/>
</dbReference>
<gene>
    <name evidence="5" type="ORF">EJB05_12103</name>
</gene>
<sequence length="418" mass="45713">MGSLCYKVPTHPLILRHTLELIRPALPGPGRHIMALARFLIFFLGAALAPLLLSSCADASEVGVNYGMKANDLLDPEAAVQLLLDNGITTVRIYDTNATVLNALANTDIKVLVMMPNENIPGAARSRSYALAWVRNNVAAYLPDTDIRGLAVGNEVFEQDQAKNLTPMLLPAMINVQAALARLGLDDAVKVTTPVAFDAIKDPSFPPSEARFRDDIAQSVMKPMLQFLQRTGSYLTINPYPFLAIAREPQNIELEYALGNYEPGHRDNNTGFVYNSLLDAMRDATFFAMENLTGSQMQTMASGSNGGHTNTVWTETGWASRGQVRIGKKLAETSSEDGTSECPPATVANAKAYNNYVINRVLSGDTGTPRYPDIDMVVYIFALFNENEKGVGSDDAERYFGLFYPDGSKVYDFDFQGN</sequence>
<dbReference type="OrthoDB" id="664919at2759"/>
<name>A0A5J9VRB2_9POAL</name>
<evidence type="ECO:0000256" key="1">
    <source>
        <dbReference type="ARBA" id="ARBA00008773"/>
    </source>
</evidence>
<comment type="similarity">
    <text evidence="1 4">Belongs to the glycosyl hydrolase 17 family.</text>
</comment>
<keyword evidence="3" id="KW-0326">Glycosidase</keyword>
<dbReference type="Proteomes" id="UP000324897">
    <property type="component" value="Chromosome 4"/>
</dbReference>
<dbReference type="InterPro" id="IPR044965">
    <property type="entry name" value="Glyco_hydro_17_plant"/>
</dbReference>
<protein>
    <recommendedName>
        <fullName evidence="7">Glucan endo-1,3-beta-D-glucosidase</fullName>
    </recommendedName>
</protein>
<dbReference type="Gramene" id="TVU38719">
    <property type="protein sequence ID" value="TVU38719"/>
    <property type="gene ID" value="EJB05_12103"/>
</dbReference>
<accession>A0A5J9VRB2</accession>
<dbReference type="PANTHER" id="PTHR32227">
    <property type="entry name" value="GLUCAN ENDO-1,3-BETA-GLUCOSIDASE BG1-RELATED-RELATED"/>
    <property type="match status" value="1"/>
</dbReference>
<comment type="caution">
    <text evidence="5">The sequence shown here is derived from an EMBL/GenBank/DDBJ whole genome shotgun (WGS) entry which is preliminary data.</text>
</comment>
<keyword evidence="2" id="KW-0378">Hydrolase</keyword>
<organism evidence="5 6">
    <name type="scientific">Eragrostis curvula</name>
    <name type="common">weeping love grass</name>
    <dbReference type="NCBI Taxonomy" id="38414"/>
    <lineage>
        <taxon>Eukaryota</taxon>
        <taxon>Viridiplantae</taxon>
        <taxon>Streptophyta</taxon>
        <taxon>Embryophyta</taxon>
        <taxon>Tracheophyta</taxon>
        <taxon>Spermatophyta</taxon>
        <taxon>Magnoliopsida</taxon>
        <taxon>Liliopsida</taxon>
        <taxon>Poales</taxon>
        <taxon>Poaceae</taxon>
        <taxon>PACMAD clade</taxon>
        <taxon>Chloridoideae</taxon>
        <taxon>Eragrostideae</taxon>
        <taxon>Eragrostidinae</taxon>
        <taxon>Eragrostis</taxon>
    </lineage>
</organism>
<dbReference type="SUPFAM" id="SSF51445">
    <property type="entry name" value="(Trans)glycosidases"/>
    <property type="match status" value="1"/>
</dbReference>